<dbReference type="Proteomes" id="UP000005856">
    <property type="component" value="Unassembled WGS sequence"/>
</dbReference>
<dbReference type="CDD" id="cd02110">
    <property type="entry name" value="SO_family_Moco_dimer"/>
    <property type="match status" value="1"/>
</dbReference>
<feature type="region of interest" description="Disordered" evidence="5">
    <location>
        <begin position="1"/>
        <end position="23"/>
    </location>
</feature>
<dbReference type="InterPro" id="IPR006311">
    <property type="entry name" value="TAT_signal"/>
</dbReference>
<protein>
    <submittedName>
        <fullName evidence="8">Putative sulfite oxidase protein</fullName>
    </submittedName>
</protein>
<comment type="caution">
    <text evidence="8">The sequence shown here is derived from an EMBL/GenBank/DDBJ whole genome shotgun (WGS) entry which is preliminary data.</text>
</comment>
<keyword evidence="2" id="KW-0500">Molybdenum</keyword>
<dbReference type="AlphaFoldDB" id="A6EUL7"/>
<sequence length="417" mass="44505">MINNEGNTMSINDSPAIASQSPAEPVQMSRRRLLLGSAGAMASVSLLGLSPLAKAAEPKTLPDYVRWKNANDMIVHSANTIETQRGAVGSGVVTASDKLYVRNNLPAPDANIVADRDAWKITFEGVNSPQSLTLGDLKKIGVETVTTVLQCSGNGRAYYEHGPGGTQWGTGAAGCLIWTGVPLREVVAKLGGVKPGMNYITSTGGETLPEGLDPNTIMVERSVPVKALDQALLAWDMNDEPMPLAHGGPLRMVVPGYFGVNNVKYVDRVAFTEGQSDAKIQASGYRIRPIGEKGAPDQPSMWEMSVKSWVTAPLTTASQGKNLIYGVAFGGMNAVSKVEVSADGGETWKKARFLGPDMGRYAWRPFVVSMDLSAGDHRIVSRATDTDGNTQPPTRTENERGYGNTSWKDHGVTVTVS</sequence>
<dbReference type="GO" id="GO:0006790">
    <property type="term" value="P:sulfur compound metabolic process"/>
    <property type="evidence" value="ECO:0007669"/>
    <property type="project" value="TreeGrafter"/>
</dbReference>
<dbReference type="SUPFAM" id="SSF56524">
    <property type="entry name" value="Oxidoreductase molybdopterin-binding domain"/>
    <property type="match status" value="1"/>
</dbReference>
<dbReference type="InterPro" id="IPR014756">
    <property type="entry name" value="Ig_E-set"/>
</dbReference>
<evidence type="ECO:0000313" key="8">
    <source>
        <dbReference type="EMBL" id="EDM49516.1"/>
    </source>
</evidence>
<evidence type="ECO:0000313" key="9">
    <source>
        <dbReference type="Proteomes" id="UP000005856"/>
    </source>
</evidence>
<evidence type="ECO:0000259" key="7">
    <source>
        <dbReference type="Pfam" id="PF03404"/>
    </source>
</evidence>
<dbReference type="Pfam" id="PF03404">
    <property type="entry name" value="Mo-co_dimer"/>
    <property type="match status" value="1"/>
</dbReference>
<dbReference type="InterPro" id="IPR000572">
    <property type="entry name" value="OxRdtase_Mopterin-bd_dom"/>
</dbReference>
<dbReference type="GO" id="GO:0020037">
    <property type="term" value="F:heme binding"/>
    <property type="evidence" value="ECO:0007669"/>
    <property type="project" value="TreeGrafter"/>
</dbReference>
<evidence type="ECO:0000256" key="4">
    <source>
        <dbReference type="ARBA" id="ARBA00023002"/>
    </source>
</evidence>
<dbReference type="EMBL" id="ABCP01000001">
    <property type="protein sequence ID" value="EDM49516.1"/>
    <property type="molecule type" value="Genomic_DNA"/>
</dbReference>
<dbReference type="InterPro" id="IPR008335">
    <property type="entry name" value="Mopterin_OxRdtase_euk"/>
</dbReference>
<evidence type="ECO:0000259" key="6">
    <source>
        <dbReference type="Pfam" id="PF00174"/>
    </source>
</evidence>
<comment type="cofactor">
    <cofactor evidence="1">
        <name>Mo-molybdopterin</name>
        <dbReference type="ChEBI" id="CHEBI:71302"/>
    </cofactor>
</comment>
<feature type="domain" description="Oxidoreductase molybdopterin-binding" evidence="6">
    <location>
        <begin position="114"/>
        <end position="278"/>
    </location>
</feature>
<dbReference type="GO" id="GO:0030151">
    <property type="term" value="F:molybdenum ion binding"/>
    <property type="evidence" value="ECO:0007669"/>
    <property type="project" value="InterPro"/>
</dbReference>
<dbReference type="PROSITE" id="PS51318">
    <property type="entry name" value="TAT"/>
    <property type="match status" value="1"/>
</dbReference>
<dbReference type="PANTHER" id="PTHR19372">
    <property type="entry name" value="SULFITE REDUCTASE"/>
    <property type="match status" value="1"/>
</dbReference>
<evidence type="ECO:0000256" key="3">
    <source>
        <dbReference type="ARBA" id="ARBA00022723"/>
    </source>
</evidence>
<dbReference type="Pfam" id="PF00174">
    <property type="entry name" value="Oxidored_molyb"/>
    <property type="match status" value="1"/>
</dbReference>
<dbReference type="InterPro" id="IPR005066">
    <property type="entry name" value="MoCF_OxRdtse_dimer"/>
</dbReference>
<dbReference type="STRING" id="443152.MDG893_09961"/>
<proteinExistence type="predicted"/>
<dbReference type="PRINTS" id="PR00407">
    <property type="entry name" value="EUMOPTERIN"/>
</dbReference>
<evidence type="ECO:0000256" key="1">
    <source>
        <dbReference type="ARBA" id="ARBA00001924"/>
    </source>
</evidence>
<organism evidence="8 9">
    <name type="scientific">Marinobacter algicola DG893</name>
    <dbReference type="NCBI Taxonomy" id="443152"/>
    <lineage>
        <taxon>Bacteria</taxon>
        <taxon>Pseudomonadati</taxon>
        <taxon>Pseudomonadota</taxon>
        <taxon>Gammaproteobacteria</taxon>
        <taxon>Pseudomonadales</taxon>
        <taxon>Marinobacteraceae</taxon>
        <taxon>Marinobacter</taxon>
    </lineage>
</organism>
<dbReference type="Gene3D" id="2.60.40.650">
    <property type="match status" value="1"/>
</dbReference>
<dbReference type="SUPFAM" id="SSF81296">
    <property type="entry name" value="E set domains"/>
    <property type="match status" value="1"/>
</dbReference>
<feature type="compositionally biased region" description="Polar residues" evidence="5">
    <location>
        <begin position="386"/>
        <end position="395"/>
    </location>
</feature>
<keyword evidence="4" id="KW-0560">Oxidoreductase</keyword>
<dbReference type="eggNOG" id="COG2041">
    <property type="taxonomic scope" value="Bacteria"/>
</dbReference>
<feature type="compositionally biased region" description="Polar residues" evidence="5">
    <location>
        <begin position="1"/>
        <end position="22"/>
    </location>
</feature>
<dbReference type="Gene3D" id="3.90.420.10">
    <property type="entry name" value="Oxidoreductase, molybdopterin-binding domain"/>
    <property type="match status" value="1"/>
</dbReference>
<accession>A6EUL7</accession>
<feature type="region of interest" description="Disordered" evidence="5">
    <location>
        <begin position="381"/>
        <end position="417"/>
    </location>
</feature>
<evidence type="ECO:0000256" key="5">
    <source>
        <dbReference type="SAM" id="MobiDB-lite"/>
    </source>
</evidence>
<reference evidence="8 9" key="1">
    <citation type="submission" date="2007-06" db="EMBL/GenBank/DDBJ databases">
        <authorList>
            <person name="Green D."/>
            <person name="Ferriera S."/>
            <person name="Johnson J."/>
            <person name="Kravitz S."/>
            <person name="Beeson K."/>
            <person name="Sutton G."/>
            <person name="Rogers Y.-H."/>
            <person name="Friedman R."/>
            <person name="Frazier M."/>
            <person name="Venter J.C."/>
        </authorList>
    </citation>
    <scope>NUCLEOTIDE SEQUENCE [LARGE SCALE GENOMIC DNA]</scope>
    <source>
        <strain evidence="8 9">DG893</strain>
    </source>
</reference>
<keyword evidence="3" id="KW-0479">Metal-binding</keyword>
<feature type="domain" description="Moybdenum cofactor oxidoreductase dimerisation" evidence="7">
    <location>
        <begin position="300"/>
        <end position="408"/>
    </location>
</feature>
<name>A6EUL7_9GAMM</name>
<gene>
    <name evidence="8" type="ORF">MDG893_09961</name>
</gene>
<dbReference type="InterPro" id="IPR036374">
    <property type="entry name" value="OxRdtase_Mopterin-bd_sf"/>
</dbReference>
<dbReference type="GO" id="GO:0043546">
    <property type="term" value="F:molybdopterin cofactor binding"/>
    <property type="evidence" value="ECO:0007669"/>
    <property type="project" value="TreeGrafter"/>
</dbReference>
<dbReference type="GO" id="GO:0008482">
    <property type="term" value="F:sulfite oxidase activity"/>
    <property type="evidence" value="ECO:0007669"/>
    <property type="project" value="TreeGrafter"/>
</dbReference>
<dbReference type="PANTHER" id="PTHR19372:SF7">
    <property type="entry name" value="SULFITE OXIDASE, MITOCHONDRIAL"/>
    <property type="match status" value="1"/>
</dbReference>
<evidence type="ECO:0000256" key="2">
    <source>
        <dbReference type="ARBA" id="ARBA00022505"/>
    </source>
</evidence>
<keyword evidence="9" id="KW-1185">Reference proteome</keyword>